<dbReference type="Proteomes" id="UP001165186">
    <property type="component" value="Unassembled WGS sequence"/>
</dbReference>
<sequence>MESSLRDGYGPVSGDDRTTLQGERRGSTETEQSGMFGATALKEGSGYVNPMAAPSGRTSMSTTRTSRAIEHFDGNPNIPPYESIAEDPEYKRGRKRRAPPKWTHLIDRWNEWWVGEIIAALLSLGCLAVVIYILVDIGSDGKRLSDWTLSISPNSMVSTFITASRFLMLFVVAECIGQLRWIYYQAGPRPLDELEVFDSASRGAFGSVLFVLRMKARALMATLGALIVIVALAMDPFAQQILSFPSRPVSLSDGLNSAWLPAAQSWNNSEEVLYSTSMRKAIYGGLLDFETPVDFGCLTGNCTWDAFASLGVCSSCEDLSDAVTPTCSSSSNEGSEGNSTCSELTYTFAGYNLTLVLQNGSFVAPQEVGTPAAVGANDTDSKLYTLVKSVVGPAHPGGLKDPRMFEFAVAQLLVDSTAGLTWDSEDLQSPQWNITACAVSWCAKVYEDVEVKNGALSNTTPTNLNLTAVSNSTCWTDTTCQEFAPTNTSALPANANTTFYVGIDNSSLSIRNLMKFDYNVSVGANATDDALVTGAYNLATTMMWNTNISASFAHIATSMTNFVRASGTAAQRVAGTASLLQTFVVVEWAWFALPAAVVAAGALLLVAVVVLTALTRRESVGKGGVVWKSSSLPLLLLSPPKGEWRDDEWKRGKGRARVAERAGAMTGQLRADERGVVRFVKG</sequence>
<evidence type="ECO:0000313" key="2">
    <source>
        <dbReference type="Proteomes" id="UP001165186"/>
    </source>
</evidence>
<comment type="caution">
    <text evidence="1">The sequence shown here is derived from an EMBL/GenBank/DDBJ whole genome shotgun (WGS) entry which is preliminary data.</text>
</comment>
<name>A0ACB5RU07_9PEZI</name>
<evidence type="ECO:0000313" key="1">
    <source>
        <dbReference type="EMBL" id="GME23994.1"/>
    </source>
</evidence>
<proteinExistence type="predicted"/>
<accession>A0ACB5RU07</accession>
<keyword evidence="2" id="KW-1185">Reference proteome</keyword>
<reference evidence="1" key="1">
    <citation type="submission" date="2024-09" db="EMBL/GenBank/DDBJ databases">
        <title>Draft Genome Sequences of Neofusicoccum parvum.</title>
        <authorList>
            <person name="Ashida A."/>
            <person name="Camagna M."/>
            <person name="Tanaka A."/>
            <person name="Takemoto D."/>
        </authorList>
    </citation>
    <scope>NUCLEOTIDE SEQUENCE</scope>
    <source>
        <strain evidence="1">PPO83</strain>
    </source>
</reference>
<gene>
    <name evidence="1" type="primary">g6077</name>
    <name evidence="1" type="ORF">NpPPO83_00006077</name>
</gene>
<dbReference type="EMBL" id="BSXG01000010">
    <property type="protein sequence ID" value="GME23994.1"/>
    <property type="molecule type" value="Genomic_DNA"/>
</dbReference>
<organism evidence="1 2">
    <name type="scientific">Neofusicoccum parvum</name>
    <dbReference type="NCBI Taxonomy" id="310453"/>
    <lineage>
        <taxon>Eukaryota</taxon>
        <taxon>Fungi</taxon>
        <taxon>Dikarya</taxon>
        <taxon>Ascomycota</taxon>
        <taxon>Pezizomycotina</taxon>
        <taxon>Dothideomycetes</taxon>
        <taxon>Dothideomycetes incertae sedis</taxon>
        <taxon>Botryosphaeriales</taxon>
        <taxon>Botryosphaeriaceae</taxon>
        <taxon>Neofusicoccum</taxon>
    </lineage>
</organism>
<protein>
    <submittedName>
        <fullName evidence="1">Uncharacterized protein</fullName>
    </submittedName>
</protein>